<comment type="caution">
    <text evidence="1">The sequence shown here is derived from an EMBL/GenBank/DDBJ whole genome shotgun (WGS) entry which is preliminary data.</text>
</comment>
<name>X0Y1S0_9ZZZZ</name>
<gene>
    <name evidence="1" type="ORF">S01H1_73684</name>
</gene>
<sequence length="122" mass="14728">MKYCQGNKCHEYRTKDRIRGMKGAKYYSTRRRSSFYYSDNFCSMNCQSDWLNQNIEHALNHFGRTTEPKKVMCDQAWYKSYDWRSNGQSIHFFCNDLLGQRINITEQQYNDENFMTPNNLSQ</sequence>
<dbReference type="EMBL" id="BARS01049244">
    <property type="protein sequence ID" value="GAG30846.1"/>
    <property type="molecule type" value="Genomic_DNA"/>
</dbReference>
<organism evidence="1">
    <name type="scientific">marine sediment metagenome</name>
    <dbReference type="NCBI Taxonomy" id="412755"/>
    <lineage>
        <taxon>unclassified sequences</taxon>
        <taxon>metagenomes</taxon>
        <taxon>ecological metagenomes</taxon>
    </lineage>
</organism>
<proteinExistence type="predicted"/>
<reference evidence="1" key="1">
    <citation type="journal article" date="2014" name="Front. Microbiol.">
        <title>High frequency of phylogenetically diverse reductive dehalogenase-homologous genes in deep subseafloor sedimentary metagenomes.</title>
        <authorList>
            <person name="Kawai M."/>
            <person name="Futagami T."/>
            <person name="Toyoda A."/>
            <person name="Takaki Y."/>
            <person name="Nishi S."/>
            <person name="Hori S."/>
            <person name="Arai W."/>
            <person name="Tsubouchi T."/>
            <person name="Morono Y."/>
            <person name="Uchiyama I."/>
            <person name="Ito T."/>
            <person name="Fujiyama A."/>
            <person name="Inagaki F."/>
            <person name="Takami H."/>
        </authorList>
    </citation>
    <scope>NUCLEOTIDE SEQUENCE</scope>
    <source>
        <strain evidence="1">Expedition CK06-06</strain>
    </source>
</reference>
<protein>
    <submittedName>
        <fullName evidence="1">Uncharacterized protein</fullName>
    </submittedName>
</protein>
<accession>X0Y1S0</accession>
<dbReference type="AlphaFoldDB" id="X0Y1S0"/>
<evidence type="ECO:0000313" key="1">
    <source>
        <dbReference type="EMBL" id="GAG30846.1"/>
    </source>
</evidence>